<dbReference type="InterPro" id="IPR041891">
    <property type="entry name" value="Alpha_CA_prokaryot-like"/>
</dbReference>
<keyword evidence="3" id="KW-0479">Metal-binding</keyword>
<dbReference type="PANTHER" id="PTHR18952">
    <property type="entry name" value="CARBONIC ANHYDRASE"/>
    <property type="match status" value="1"/>
</dbReference>
<dbReference type="Proteomes" id="UP001140076">
    <property type="component" value="Unassembled WGS sequence"/>
</dbReference>
<comment type="similarity">
    <text evidence="1">Belongs to the alpha-carbonic anhydrase family.</text>
</comment>
<evidence type="ECO:0000256" key="7">
    <source>
        <dbReference type="SAM" id="MobiDB-lite"/>
    </source>
</evidence>
<evidence type="ECO:0000256" key="6">
    <source>
        <dbReference type="ARBA" id="ARBA00048348"/>
    </source>
</evidence>
<evidence type="ECO:0000256" key="2">
    <source>
        <dbReference type="ARBA" id="ARBA00012925"/>
    </source>
</evidence>
<dbReference type="Pfam" id="PF00194">
    <property type="entry name" value="Carb_anhydrase"/>
    <property type="match status" value="1"/>
</dbReference>
<dbReference type="Gene3D" id="3.10.200.10">
    <property type="entry name" value="Alpha carbonic anhydrase"/>
    <property type="match status" value="1"/>
</dbReference>
<proteinExistence type="inferred from homology"/>
<dbReference type="InterPro" id="IPR023561">
    <property type="entry name" value="Carbonic_anhydrase_a-class"/>
</dbReference>
<evidence type="ECO:0000313" key="9">
    <source>
        <dbReference type="EMBL" id="MDA0567062.1"/>
    </source>
</evidence>
<dbReference type="RefSeq" id="WP_270074312.1">
    <property type="nucleotide sequence ID" value="NZ_JAJAQC010000048.1"/>
</dbReference>
<organism evidence="9 10">
    <name type="scientific">Streptomonospora mangrovi</name>
    <dbReference type="NCBI Taxonomy" id="2883123"/>
    <lineage>
        <taxon>Bacteria</taxon>
        <taxon>Bacillati</taxon>
        <taxon>Actinomycetota</taxon>
        <taxon>Actinomycetes</taxon>
        <taxon>Streptosporangiales</taxon>
        <taxon>Nocardiopsidaceae</taxon>
        <taxon>Streptomonospora</taxon>
    </lineage>
</organism>
<dbReference type="EC" id="4.2.1.1" evidence="2"/>
<evidence type="ECO:0000256" key="1">
    <source>
        <dbReference type="ARBA" id="ARBA00010718"/>
    </source>
</evidence>
<evidence type="ECO:0000259" key="8">
    <source>
        <dbReference type="PROSITE" id="PS51144"/>
    </source>
</evidence>
<dbReference type="AlphaFoldDB" id="A0A9X3NPE3"/>
<dbReference type="EMBL" id="JAJAQC010000048">
    <property type="protein sequence ID" value="MDA0567062.1"/>
    <property type="molecule type" value="Genomic_DNA"/>
</dbReference>
<keyword evidence="4" id="KW-0862">Zinc</keyword>
<reference evidence="9" key="1">
    <citation type="submission" date="2021-10" db="EMBL/GenBank/DDBJ databases">
        <title>Streptomonospora sp. nov., isolated from mangrove soil.</title>
        <authorList>
            <person name="Chen X."/>
            <person name="Ge X."/>
            <person name="Liu W."/>
        </authorList>
    </citation>
    <scope>NUCLEOTIDE SEQUENCE</scope>
    <source>
        <strain evidence="9">S1-112</strain>
    </source>
</reference>
<protein>
    <recommendedName>
        <fullName evidence="2">carbonic anhydrase</fullName>
        <ecNumber evidence="2">4.2.1.1</ecNumber>
    </recommendedName>
</protein>
<comment type="catalytic activity">
    <reaction evidence="6">
        <text>hydrogencarbonate + H(+) = CO2 + H2O</text>
        <dbReference type="Rhea" id="RHEA:10748"/>
        <dbReference type="ChEBI" id="CHEBI:15377"/>
        <dbReference type="ChEBI" id="CHEBI:15378"/>
        <dbReference type="ChEBI" id="CHEBI:16526"/>
        <dbReference type="ChEBI" id="CHEBI:17544"/>
        <dbReference type="EC" id="4.2.1.1"/>
    </reaction>
</comment>
<dbReference type="PANTHER" id="PTHR18952:SF265">
    <property type="entry name" value="CARBONIC ANHYDRASE"/>
    <property type="match status" value="1"/>
</dbReference>
<dbReference type="CDD" id="cd03124">
    <property type="entry name" value="alpha_CA_prokaryotic_like"/>
    <property type="match status" value="1"/>
</dbReference>
<dbReference type="SMART" id="SM01057">
    <property type="entry name" value="Carb_anhydrase"/>
    <property type="match status" value="1"/>
</dbReference>
<dbReference type="SUPFAM" id="SSF51069">
    <property type="entry name" value="Carbonic anhydrase"/>
    <property type="match status" value="1"/>
</dbReference>
<accession>A0A9X3NPE3</accession>
<name>A0A9X3NPE3_9ACTN</name>
<gene>
    <name evidence="9" type="ORF">LG943_22480</name>
</gene>
<feature type="region of interest" description="Disordered" evidence="7">
    <location>
        <begin position="1"/>
        <end position="31"/>
    </location>
</feature>
<dbReference type="InterPro" id="IPR036398">
    <property type="entry name" value="CA_dom_sf"/>
</dbReference>
<evidence type="ECO:0000313" key="10">
    <source>
        <dbReference type="Proteomes" id="UP001140076"/>
    </source>
</evidence>
<feature type="domain" description="Alpha-carbonic anhydrase" evidence="8">
    <location>
        <begin position="1"/>
        <end position="246"/>
    </location>
</feature>
<keyword evidence="5" id="KW-0456">Lyase</keyword>
<evidence type="ECO:0000256" key="4">
    <source>
        <dbReference type="ARBA" id="ARBA00022833"/>
    </source>
</evidence>
<sequence length="246" mass="27204">MSEPTAPGAAAPADRRASAPAPHRPWGLEQSPVNVRTDRLVPAEPLDLRFDYRAEEVEFRYERYPTDRPPGLEYRPLEENVAGTVAGERSRLRCQGREYVLTEIHWHTPSEHLVDGRSYWLEQHLKHHAADGHGAALVVAVFWAAGPANPDLGRVVAALPRGRDGTAVTRLAGVRLDRLVPEATESYGYAGSLTTGAYTEGVRWVLLSTPMTAAPDTLAEFEELFPAGNARRVQRLHGRRITLSPH</sequence>
<comment type="caution">
    <text evidence="9">The sequence shown here is derived from an EMBL/GenBank/DDBJ whole genome shotgun (WGS) entry which is preliminary data.</text>
</comment>
<dbReference type="GO" id="GO:0008270">
    <property type="term" value="F:zinc ion binding"/>
    <property type="evidence" value="ECO:0007669"/>
    <property type="project" value="InterPro"/>
</dbReference>
<dbReference type="InterPro" id="IPR001148">
    <property type="entry name" value="CA_dom"/>
</dbReference>
<dbReference type="PROSITE" id="PS51144">
    <property type="entry name" value="ALPHA_CA_2"/>
    <property type="match status" value="1"/>
</dbReference>
<feature type="compositionally biased region" description="Low complexity" evidence="7">
    <location>
        <begin position="1"/>
        <end position="25"/>
    </location>
</feature>
<evidence type="ECO:0000256" key="5">
    <source>
        <dbReference type="ARBA" id="ARBA00023239"/>
    </source>
</evidence>
<dbReference type="GO" id="GO:0004089">
    <property type="term" value="F:carbonate dehydratase activity"/>
    <property type="evidence" value="ECO:0007669"/>
    <property type="project" value="UniProtKB-EC"/>
</dbReference>
<keyword evidence="10" id="KW-1185">Reference proteome</keyword>
<evidence type="ECO:0000256" key="3">
    <source>
        <dbReference type="ARBA" id="ARBA00022723"/>
    </source>
</evidence>